<dbReference type="GeneID" id="63833002"/>
<protein>
    <submittedName>
        <fullName evidence="2">HET-domain-containing protein</fullName>
    </submittedName>
</protein>
<sequence>NHPDCNNTLDSFTPTRLINVGQVDSILVRLEAGNRTAGLPYVALSHCWGPPDPRKPMLVTETSTLCERLEGIPLDIMPQNFKDAVAFTRQLNIQYLWIDSLCIIQDSDKDWQREALLMDQVYKHAYLTLAATCARTSHDGFLKRPLSRESNIECSTWNTRGWTMQERYLSRRLVHCSQYQAYFECRTAIWPEDNHKVQHMPTAGRLFDRWFLIAAQFSPRQLTYSRDKLPALSGLAKETYSAGPVGRYLAGIWEGDLVYGLLWICWEDDTQFLRPSSYRAPSWTWACLDGQISWGMYWDRAEMPKMIDLLEVDIELEGDNPFGAIKSGSLVISGSLAAVS</sequence>
<feature type="domain" description="Heterokaryon incompatibility" evidence="1">
    <location>
        <begin position="41"/>
        <end position="143"/>
    </location>
</feature>
<reference evidence="2" key="1">
    <citation type="journal article" date="2020" name="Phytopathology">
        <title>Genome sequence of the chestnut blight fungus Cryphonectria parasitica EP155: A fundamental resource for an archetypical invasive plant pathogen.</title>
        <authorList>
            <person name="Crouch J.A."/>
            <person name="Dawe A."/>
            <person name="Aerts A."/>
            <person name="Barry K."/>
            <person name="Churchill A.C.L."/>
            <person name="Grimwood J."/>
            <person name="Hillman B."/>
            <person name="Milgroom M.G."/>
            <person name="Pangilinan J."/>
            <person name="Smith M."/>
            <person name="Salamov A."/>
            <person name="Schmutz J."/>
            <person name="Yadav J."/>
            <person name="Grigoriev I.V."/>
            <person name="Nuss D."/>
        </authorList>
    </citation>
    <scope>NUCLEOTIDE SEQUENCE</scope>
    <source>
        <strain evidence="2">EP155</strain>
    </source>
</reference>
<dbReference type="AlphaFoldDB" id="A0A9P4XS53"/>
<dbReference type="Proteomes" id="UP000803844">
    <property type="component" value="Unassembled WGS sequence"/>
</dbReference>
<dbReference type="PANTHER" id="PTHR33112">
    <property type="entry name" value="DOMAIN PROTEIN, PUTATIVE-RELATED"/>
    <property type="match status" value="1"/>
</dbReference>
<organism evidence="2 3">
    <name type="scientific">Cryphonectria parasitica (strain ATCC 38755 / EP155)</name>
    <dbReference type="NCBI Taxonomy" id="660469"/>
    <lineage>
        <taxon>Eukaryota</taxon>
        <taxon>Fungi</taxon>
        <taxon>Dikarya</taxon>
        <taxon>Ascomycota</taxon>
        <taxon>Pezizomycotina</taxon>
        <taxon>Sordariomycetes</taxon>
        <taxon>Sordariomycetidae</taxon>
        <taxon>Diaporthales</taxon>
        <taxon>Cryphonectriaceae</taxon>
        <taxon>Cryphonectria-Endothia species complex</taxon>
        <taxon>Cryphonectria</taxon>
    </lineage>
</organism>
<evidence type="ECO:0000313" key="2">
    <source>
        <dbReference type="EMBL" id="KAF3760003.1"/>
    </source>
</evidence>
<dbReference type="InterPro" id="IPR010730">
    <property type="entry name" value="HET"/>
</dbReference>
<gene>
    <name evidence="2" type="ORF">M406DRAFT_231393</name>
</gene>
<evidence type="ECO:0000313" key="3">
    <source>
        <dbReference type="Proteomes" id="UP000803844"/>
    </source>
</evidence>
<keyword evidence="3" id="KW-1185">Reference proteome</keyword>
<feature type="non-terminal residue" evidence="2">
    <location>
        <position position="1"/>
    </location>
</feature>
<dbReference type="OrthoDB" id="5125733at2759"/>
<accession>A0A9P4XS53</accession>
<evidence type="ECO:0000259" key="1">
    <source>
        <dbReference type="Pfam" id="PF06985"/>
    </source>
</evidence>
<dbReference type="PANTHER" id="PTHR33112:SF16">
    <property type="entry name" value="HETEROKARYON INCOMPATIBILITY DOMAIN-CONTAINING PROTEIN"/>
    <property type="match status" value="1"/>
</dbReference>
<feature type="non-terminal residue" evidence="2">
    <location>
        <position position="340"/>
    </location>
</feature>
<comment type="caution">
    <text evidence="2">The sequence shown here is derived from an EMBL/GenBank/DDBJ whole genome shotgun (WGS) entry which is preliminary data.</text>
</comment>
<dbReference type="Pfam" id="PF06985">
    <property type="entry name" value="HET"/>
    <property type="match status" value="1"/>
</dbReference>
<proteinExistence type="predicted"/>
<dbReference type="RefSeq" id="XP_040770982.1">
    <property type="nucleotide sequence ID" value="XM_040915873.1"/>
</dbReference>
<name>A0A9P4XS53_CRYP1</name>
<dbReference type="EMBL" id="MU032354">
    <property type="protein sequence ID" value="KAF3760003.1"/>
    <property type="molecule type" value="Genomic_DNA"/>
</dbReference>